<dbReference type="Gene3D" id="3.10.180.10">
    <property type="entry name" value="2,3-Dihydroxybiphenyl 1,2-Dioxygenase, domain 1"/>
    <property type="match status" value="1"/>
</dbReference>
<evidence type="ECO:0000259" key="1">
    <source>
        <dbReference type="Pfam" id="PF14506"/>
    </source>
</evidence>
<reference evidence="4" key="1">
    <citation type="submission" date="2016-06" db="EMBL/GenBank/DDBJ databases">
        <authorList>
            <person name="de Vries S.P.W."/>
            <person name="Hadjirin N.F."/>
            <person name="Lay E.M."/>
            <person name="Zadoks R.N."/>
            <person name="Peacock S.J."/>
            <person name="Parkhill J."/>
            <person name="Grant A.J."/>
            <person name="Mcdougall S."/>
            <person name="Holmes M.A."/>
        </authorList>
    </citation>
    <scope>NUCLEOTIDE SEQUENCE [LARGE SCALE GENOMIC DNA]</scope>
    <source>
        <strain evidence="4">NZ1587</strain>
    </source>
</reference>
<dbReference type="RefSeq" id="WP_071793907.1">
    <property type="nucleotide sequence ID" value="NZ_LZDD01000002.1"/>
</dbReference>
<protein>
    <submittedName>
        <fullName evidence="3">Peptidase</fullName>
    </submittedName>
</protein>
<proteinExistence type="predicted"/>
<comment type="caution">
    <text evidence="3">The sequence shown here is derived from an EMBL/GenBank/DDBJ whole genome shotgun (WGS) entry which is preliminary data.</text>
</comment>
<dbReference type="InterPro" id="IPR032703">
    <property type="entry name" value="CppA_C"/>
</dbReference>
<dbReference type="Proteomes" id="UP000182015">
    <property type="component" value="Unassembled WGS sequence"/>
</dbReference>
<evidence type="ECO:0000313" key="4">
    <source>
        <dbReference type="Proteomes" id="UP000182015"/>
    </source>
</evidence>
<gene>
    <name evidence="3" type="ORF">A9Q68_06600</name>
</gene>
<feature type="domain" description="CppA C-terminal" evidence="2">
    <location>
        <begin position="146"/>
        <end position="248"/>
    </location>
</feature>
<dbReference type="AlphaFoldDB" id="A0A1L8MLP0"/>
<name>A0A1L8MLP0_9STRE</name>
<dbReference type="OrthoDB" id="2232397at2"/>
<dbReference type="Pfam" id="PF14506">
    <property type="entry name" value="CppA_N"/>
    <property type="match status" value="1"/>
</dbReference>
<dbReference type="InterPro" id="IPR032702">
    <property type="entry name" value="CppA_N"/>
</dbReference>
<dbReference type="InterPro" id="IPR029068">
    <property type="entry name" value="Glyas_Bleomycin-R_OHBP_Dase"/>
</dbReference>
<evidence type="ECO:0000313" key="3">
    <source>
        <dbReference type="EMBL" id="OJF71651.1"/>
    </source>
</evidence>
<dbReference type="STRING" id="1856638.A9Q68_06600"/>
<dbReference type="Gene3D" id="3.10.180.40">
    <property type="entry name" value="C3-degrading proteinase like domains"/>
    <property type="match status" value="1"/>
</dbReference>
<dbReference type="EMBL" id="LZDD01000002">
    <property type="protein sequence ID" value="OJF71651.1"/>
    <property type="molecule type" value="Genomic_DNA"/>
</dbReference>
<evidence type="ECO:0000259" key="2">
    <source>
        <dbReference type="Pfam" id="PF14507"/>
    </source>
</evidence>
<accession>A0A1L8MLP0</accession>
<dbReference type="Pfam" id="PF14507">
    <property type="entry name" value="CppA_C"/>
    <property type="match status" value="1"/>
</dbReference>
<organism evidence="3 4">
    <name type="scientific">Streptococcus bovimastitidis</name>
    <dbReference type="NCBI Taxonomy" id="1856638"/>
    <lineage>
        <taxon>Bacteria</taxon>
        <taxon>Bacillati</taxon>
        <taxon>Bacillota</taxon>
        <taxon>Bacilli</taxon>
        <taxon>Lactobacillales</taxon>
        <taxon>Streptococcaceae</taxon>
        <taxon>Streptococcus</taxon>
    </lineage>
</organism>
<feature type="domain" description="CppA N-terminal" evidence="1">
    <location>
        <begin position="9"/>
        <end position="130"/>
    </location>
</feature>
<keyword evidence="4" id="KW-1185">Reference proteome</keyword>
<sequence>MSLLEKSVFLTPVFRVNNRQLNIDFYKKNLGFKLVYEENAIAIFTSFGSGNERFVIEESPSVRTRAVEGTKKVNTIVVKTSDAKAIEQLLAHGAETDALFIGPNGYAFETLSPEGDRFLLHAEDDISKLEVTDLPELLAEDDFKGLADFSFETIVLNVLDEEVSRSFYQDTFQGQFPVKMDFIEEQGPDLAIEPHIAWDLEILEVKVPEDYDLAAFKVYLEEKGLSVYLDAKEKVLVLSDPSLIEIWFMK</sequence>
<dbReference type="SUPFAM" id="SSF54593">
    <property type="entry name" value="Glyoxalase/Bleomycin resistance protein/Dihydroxybiphenyl dioxygenase"/>
    <property type="match status" value="1"/>
</dbReference>